<dbReference type="InterPro" id="IPR010985">
    <property type="entry name" value="Ribbon_hlx_hlx"/>
</dbReference>
<dbReference type="GO" id="GO:0006355">
    <property type="term" value="P:regulation of DNA-templated transcription"/>
    <property type="evidence" value="ECO:0007669"/>
    <property type="project" value="InterPro"/>
</dbReference>
<dbReference type="EMBL" id="WUFT01000003">
    <property type="protein sequence ID" value="NEJ70039.1"/>
    <property type="molecule type" value="Genomic_DNA"/>
</dbReference>
<dbReference type="AlphaFoldDB" id="A0A7K3UA69"/>
<comment type="similarity">
    <text evidence="1">Belongs to the ParD antitoxin family.</text>
</comment>
<dbReference type="InterPro" id="IPR022789">
    <property type="entry name" value="ParD"/>
</dbReference>
<dbReference type="RefSeq" id="WP_164007451.1">
    <property type="nucleotide sequence ID" value="NZ_WUFT01000003.1"/>
</dbReference>
<name>A0A7K3UA69_9HYPH</name>
<dbReference type="Pfam" id="PF03693">
    <property type="entry name" value="ParD_antitoxin"/>
    <property type="match status" value="1"/>
</dbReference>
<sequence>MATMNVSLPDPMKEWVDSQTKTGRYSNASDYVRDLIRRDQERSDKLAELQRLLTDGLESGVSDCSKDDILQIARERLAARRI</sequence>
<evidence type="ECO:0000256" key="2">
    <source>
        <dbReference type="ARBA" id="ARBA00022649"/>
    </source>
</evidence>
<organism evidence="3 4">
    <name type="scientific">Rhizobium phaseoli</name>
    <dbReference type="NCBI Taxonomy" id="396"/>
    <lineage>
        <taxon>Bacteria</taxon>
        <taxon>Pseudomonadati</taxon>
        <taxon>Pseudomonadota</taxon>
        <taxon>Alphaproteobacteria</taxon>
        <taxon>Hyphomicrobiales</taxon>
        <taxon>Rhizobiaceae</taxon>
        <taxon>Rhizobium/Agrobacterium group</taxon>
        <taxon>Rhizobium</taxon>
    </lineage>
</organism>
<dbReference type="PANTHER" id="PTHR36582:SF2">
    <property type="entry name" value="ANTITOXIN PARD"/>
    <property type="match status" value="1"/>
</dbReference>
<protein>
    <submittedName>
        <fullName evidence="3">Type II toxin-antitoxin system ParD family antitoxin</fullName>
    </submittedName>
</protein>
<dbReference type="Gene3D" id="6.10.10.120">
    <property type="entry name" value="Antitoxin ParD1-like"/>
    <property type="match status" value="1"/>
</dbReference>
<dbReference type="CDD" id="cd22231">
    <property type="entry name" value="RHH_NikR_HicB-like"/>
    <property type="match status" value="1"/>
</dbReference>
<dbReference type="Proteomes" id="UP000471753">
    <property type="component" value="Unassembled WGS sequence"/>
</dbReference>
<comment type="caution">
    <text evidence="3">The sequence shown here is derived from an EMBL/GenBank/DDBJ whole genome shotgun (WGS) entry which is preliminary data.</text>
</comment>
<evidence type="ECO:0000313" key="4">
    <source>
        <dbReference type="Proteomes" id="UP000471753"/>
    </source>
</evidence>
<gene>
    <name evidence="3" type="ORF">GR197_05730</name>
</gene>
<dbReference type="PANTHER" id="PTHR36582">
    <property type="entry name" value="ANTITOXIN PARD"/>
    <property type="match status" value="1"/>
</dbReference>
<accession>A0A7K3UA69</accession>
<proteinExistence type="inferred from homology"/>
<dbReference type="NCBIfam" id="TIGR02606">
    <property type="entry name" value="antidote_CC2985"/>
    <property type="match status" value="1"/>
</dbReference>
<evidence type="ECO:0000313" key="3">
    <source>
        <dbReference type="EMBL" id="NEJ70039.1"/>
    </source>
</evidence>
<evidence type="ECO:0000256" key="1">
    <source>
        <dbReference type="ARBA" id="ARBA00008580"/>
    </source>
</evidence>
<keyword evidence="2" id="KW-1277">Toxin-antitoxin system</keyword>
<dbReference type="SUPFAM" id="SSF47598">
    <property type="entry name" value="Ribbon-helix-helix"/>
    <property type="match status" value="1"/>
</dbReference>
<dbReference type="InterPro" id="IPR038296">
    <property type="entry name" value="ParD_sf"/>
</dbReference>
<reference evidence="3 4" key="1">
    <citation type="submission" date="2019-12" db="EMBL/GenBank/DDBJ databases">
        <title>Rhizobium genotypes associated with high levels of biological nitrogen fixation by grain legumes in a temperate-maritime cropping system.</title>
        <authorList>
            <person name="Maluk M."/>
            <person name="Francesc Ferrando Molina F."/>
            <person name="Lopez Del Egido L."/>
            <person name="Lafos M."/>
            <person name="Langarica-Fuentes A."/>
            <person name="Gebre Yohannes G."/>
            <person name="Young M.W."/>
            <person name="Martin P."/>
            <person name="Gantlett R."/>
            <person name="Kenicer G."/>
            <person name="Hawes C."/>
            <person name="Begg G.S."/>
            <person name="Quilliam R.S."/>
            <person name="Squire G.R."/>
            <person name="Poole P.S."/>
            <person name="Young P.W."/>
            <person name="Iannetta P.M."/>
            <person name="James E.K."/>
        </authorList>
    </citation>
    <scope>NUCLEOTIDE SEQUENCE [LARGE SCALE GENOMIC DNA]</scope>
    <source>
        <strain evidence="3 4">JHI366</strain>
    </source>
</reference>